<dbReference type="InterPro" id="IPR013149">
    <property type="entry name" value="ADH-like_C"/>
</dbReference>
<dbReference type="AlphaFoldDB" id="A0A2I8VHA4"/>
<dbReference type="Gene3D" id="3.90.180.10">
    <property type="entry name" value="Medium-chain alcohol dehydrogenases, catalytic domain"/>
    <property type="match status" value="1"/>
</dbReference>
<dbReference type="FunFam" id="3.40.50.720:FF:000003">
    <property type="entry name" value="S-(hydroxymethyl)glutathione dehydrogenase"/>
    <property type="match status" value="1"/>
</dbReference>
<gene>
    <name evidence="9" type="ORF">C2R22_06200</name>
</gene>
<dbReference type="KEGG" id="srub:C2R22_06200"/>
<dbReference type="Proteomes" id="UP000236584">
    <property type="component" value="Chromosome"/>
</dbReference>
<keyword evidence="4 6" id="KW-0862">Zinc</keyword>
<dbReference type="GO" id="GO:0008270">
    <property type="term" value="F:zinc ion binding"/>
    <property type="evidence" value="ECO:0007669"/>
    <property type="project" value="InterPro"/>
</dbReference>
<evidence type="ECO:0000259" key="8">
    <source>
        <dbReference type="Pfam" id="PF08240"/>
    </source>
</evidence>
<dbReference type="GO" id="GO:0043168">
    <property type="term" value="F:anion binding"/>
    <property type="evidence" value="ECO:0007669"/>
    <property type="project" value="UniProtKB-ARBA"/>
</dbReference>
<dbReference type="InterPro" id="IPR011032">
    <property type="entry name" value="GroES-like_sf"/>
</dbReference>
<evidence type="ECO:0000259" key="7">
    <source>
        <dbReference type="Pfam" id="PF00107"/>
    </source>
</evidence>
<accession>A0A2I8VHA4</accession>
<comment type="cofactor">
    <cofactor evidence="1 6">
        <name>Zn(2+)</name>
        <dbReference type="ChEBI" id="CHEBI:29105"/>
    </cofactor>
</comment>
<dbReference type="OrthoDB" id="73567at2157"/>
<evidence type="ECO:0000256" key="5">
    <source>
        <dbReference type="ARBA" id="ARBA00023002"/>
    </source>
</evidence>
<evidence type="ECO:0000313" key="9">
    <source>
        <dbReference type="EMBL" id="AUV81308.1"/>
    </source>
</evidence>
<dbReference type="EMBL" id="CP026309">
    <property type="protein sequence ID" value="AUV81308.1"/>
    <property type="molecule type" value="Genomic_DNA"/>
</dbReference>
<reference evidence="9 10" key="1">
    <citation type="submission" date="2018-01" db="EMBL/GenBank/DDBJ databases">
        <title>Complete genome sequence of Salinigranum rubrum GX10T, an extremely halophilic archaeon isolated from a marine solar saltern.</title>
        <authorList>
            <person name="Han S."/>
        </authorList>
    </citation>
    <scope>NUCLEOTIDE SEQUENCE [LARGE SCALE GENOMIC DNA]</scope>
    <source>
        <strain evidence="9 10">GX10</strain>
    </source>
</reference>
<feature type="domain" description="Alcohol dehydrogenase-like N-terminal" evidence="8">
    <location>
        <begin position="23"/>
        <end position="143"/>
    </location>
</feature>
<dbReference type="InterPro" id="IPR002328">
    <property type="entry name" value="ADH_Zn_CS"/>
</dbReference>
<evidence type="ECO:0000256" key="3">
    <source>
        <dbReference type="ARBA" id="ARBA00022723"/>
    </source>
</evidence>
<name>A0A2I8VHA4_9EURY</name>
<keyword evidence="10" id="KW-1185">Reference proteome</keyword>
<dbReference type="GO" id="GO:0030554">
    <property type="term" value="F:adenyl nucleotide binding"/>
    <property type="evidence" value="ECO:0007669"/>
    <property type="project" value="UniProtKB-ARBA"/>
</dbReference>
<dbReference type="GO" id="GO:0034079">
    <property type="term" value="P:butanediol biosynthetic process"/>
    <property type="evidence" value="ECO:0007669"/>
    <property type="project" value="TreeGrafter"/>
</dbReference>
<evidence type="ECO:0000313" key="10">
    <source>
        <dbReference type="Proteomes" id="UP000236584"/>
    </source>
</evidence>
<evidence type="ECO:0000256" key="6">
    <source>
        <dbReference type="RuleBase" id="RU361277"/>
    </source>
</evidence>
<organism evidence="9 10">
    <name type="scientific">Salinigranum rubrum</name>
    <dbReference type="NCBI Taxonomy" id="755307"/>
    <lineage>
        <taxon>Archaea</taxon>
        <taxon>Methanobacteriati</taxon>
        <taxon>Methanobacteriota</taxon>
        <taxon>Stenosarchaea group</taxon>
        <taxon>Halobacteria</taxon>
        <taxon>Halobacteriales</taxon>
        <taxon>Haloferacaceae</taxon>
        <taxon>Salinigranum</taxon>
    </lineage>
</organism>
<dbReference type="GO" id="GO:0005737">
    <property type="term" value="C:cytoplasm"/>
    <property type="evidence" value="ECO:0007669"/>
    <property type="project" value="TreeGrafter"/>
</dbReference>
<protein>
    <submittedName>
        <fullName evidence="9">Butanediol dehydrogenase</fullName>
    </submittedName>
</protein>
<evidence type="ECO:0000256" key="1">
    <source>
        <dbReference type="ARBA" id="ARBA00001947"/>
    </source>
</evidence>
<dbReference type="SUPFAM" id="SSF50129">
    <property type="entry name" value="GroES-like"/>
    <property type="match status" value="1"/>
</dbReference>
<dbReference type="Gene3D" id="3.40.50.720">
    <property type="entry name" value="NAD(P)-binding Rossmann-like Domain"/>
    <property type="match status" value="1"/>
</dbReference>
<evidence type="ECO:0000256" key="4">
    <source>
        <dbReference type="ARBA" id="ARBA00022833"/>
    </source>
</evidence>
<dbReference type="PANTHER" id="PTHR43161">
    <property type="entry name" value="SORBITOL DEHYDROGENASE"/>
    <property type="match status" value="1"/>
</dbReference>
<dbReference type="CDD" id="cd08233">
    <property type="entry name" value="butanediol_DH_like"/>
    <property type="match status" value="1"/>
</dbReference>
<evidence type="ECO:0000256" key="2">
    <source>
        <dbReference type="ARBA" id="ARBA00008072"/>
    </source>
</evidence>
<dbReference type="InterPro" id="IPR013154">
    <property type="entry name" value="ADH-like_N"/>
</dbReference>
<dbReference type="GeneID" id="35591664"/>
<dbReference type="SUPFAM" id="SSF51735">
    <property type="entry name" value="NAD(P)-binding Rossmann-fold domains"/>
    <property type="match status" value="1"/>
</dbReference>
<feature type="domain" description="Alcohol dehydrogenase-like C-terminal" evidence="7">
    <location>
        <begin position="183"/>
        <end position="312"/>
    </location>
</feature>
<keyword evidence="5" id="KW-0560">Oxidoreductase</keyword>
<dbReference type="PROSITE" id="PS00059">
    <property type="entry name" value="ADH_ZINC"/>
    <property type="match status" value="1"/>
</dbReference>
<dbReference type="PANTHER" id="PTHR43161:SF23">
    <property type="entry name" value="(R,R)-BUTANEDIOL DEHYDROGENASE-RELATED"/>
    <property type="match status" value="1"/>
</dbReference>
<dbReference type="Pfam" id="PF08240">
    <property type="entry name" value="ADH_N"/>
    <property type="match status" value="1"/>
</dbReference>
<keyword evidence="3 6" id="KW-0479">Metal-binding</keyword>
<proteinExistence type="inferred from homology"/>
<dbReference type="InterPro" id="IPR036291">
    <property type="entry name" value="NAD(P)-bd_dom_sf"/>
</dbReference>
<comment type="similarity">
    <text evidence="2 6">Belongs to the zinc-containing alcohol dehydrogenase family.</text>
</comment>
<dbReference type="Pfam" id="PF00107">
    <property type="entry name" value="ADH_zinc_N"/>
    <property type="match status" value="1"/>
</dbReference>
<dbReference type="RefSeq" id="WP_103424996.1">
    <property type="nucleotide sequence ID" value="NZ_CP026309.1"/>
</dbReference>
<dbReference type="GO" id="GO:0000721">
    <property type="term" value="F:(R,R)-butanediol dehydrogenase activity"/>
    <property type="evidence" value="ECO:0007669"/>
    <property type="project" value="TreeGrafter"/>
</dbReference>
<sequence>MRAAVYYGQKDVRIEDVEPGTVGRGQVRVDVETCGICGTDLHEYAAGPIFIPGEEPHPISGEKLPVTMGHEFSGVVSEVGDGVDSLETGDAVAINPILSCGECRQCREGNYHICSSIGFVGLSGGGGGFSESVVVSEHQAVPLVDGVPIEHGALVEPLAVGLHAVRRAGVQAGDVTAVFGSGPIGLSVIQSLRAAGAGEIIVSEPRKARRDLAEQSGATTLIDPSDIDAVEEIRDLTDGGVDQTFEVAGIEATYKQAIQATRPHGTTTIVSIFEEEASSHPIDLVLGERTITGTLAYLGGPRADEEYGMVIDMLADGTLDVDPLITARIGLDDIVDGGFESLLDPESNQVKILVDPNS</sequence>